<dbReference type="AlphaFoldDB" id="A0A2S8IJG8"/>
<evidence type="ECO:0000313" key="1">
    <source>
        <dbReference type="EMBL" id="PQP14512.1"/>
    </source>
</evidence>
<dbReference type="Proteomes" id="UP000239290">
    <property type="component" value="Unassembled WGS sequence"/>
</dbReference>
<name>A0A2S8IJG8_RHOOP</name>
<sequence>MSTPIKKVVDDQLTASGMAAEQLDDVDAKYVAAGVKNVLSNLKARRAWENHIGAILTHKQAVDATGWTKQALSQAVKETRVLRLEAADGTIGYWSGGLTDTAPHVPIRGIKDVLKVWASADVQSWTIASWMSSPQPELDDRTPRQALLDGDTADVVTLARQAAERLAS</sequence>
<dbReference type="RefSeq" id="WP_105423372.1">
    <property type="nucleotide sequence ID" value="NZ_PUIO01000087.1"/>
</dbReference>
<reference evidence="2" key="1">
    <citation type="submission" date="2018-02" db="EMBL/GenBank/DDBJ databases">
        <title>Draft genome sequencing of Rhodococcus opacus KU647198.</title>
        <authorList>
            <person name="Zheng B.-X."/>
        </authorList>
    </citation>
    <scope>NUCLEOTIDE SEQUENCE [LARGE SCALE GENOMIC DNA]</scope>
    <source>
        <strain evidence="2">04-OD7</strain>
    </source>
</reference>
<accession>A0A2S8IJG8</accession>
<protein>
    <recommendedName>
        <fullName evidence="3">Antitoxin Xre/MbcA/ParS-like toxin-binding domain-containing protein</fullName>
    </recommendedName>
</protein>
<proteinExistence type="predicted"/>
<comment type="caution">
    <text evidence="1">The sequence shown here is derived from an EMBL/GenBank/DDBJ whole genome shotgun (WGS) entry which is preliminary data.</text>
</comment>
<evidence type="ECO:0000313" key="2">
    <source>
        <dbReference type="Proteomes" id="UP000239290"/>
    </source>
</evidence>
<evidence type="ECO:0008006" key="3">
    <source>
        <dbReference type="Google" id="ProtNLM"/>
    </source>
</evidence>
<organism evidence="1 2">
    <name type="scientific">Rhodococcus opacus</name>
    <name type="common">Nocardia opaca</name>
    <dbReference type="NCBI Taxonomy" id="37919"/>
    <lineage>
        <taxon>Bacteria</taxon>
        <taxon>Bacillati</taxon>
        <taxon>Actinomycetota</taxon>
        <taxon>Actinomycetes</taxon>
        <taxon>Mycobacteriales</taxon>
        <taxon>Nocardiaceae</taxon>
        <taxon>Rhodococcus</taxon>
    </lineage>
</organism>
<dbReference type="EMBL" id="PUIO01000087">
    <property type="protein sequence ID" value="PQP14512.1"/>
    <property type="molecule type" value="Genomic_DNA"/>
</dbReference>
<gene>
    <name evidence="1" type="ORF">C5613_40600</name>
</gene>